<evidence type="ECO:0000256" key="10">
    <source>
        <dbReference type="SAM" id="MobiDB-lite"/>
    </source>
</evidence>
<dbReference type="InterPro" id="IPR036942">
    <property type="entry name" value="Beta-barrel_TonB_sf"/>
</dbReference>
<comment type="similarity">
    <text evidence="8 9">Belongs to the TonB-dependent receptor family.</text>
</comment>
<feature type="region of interest" description="Disordered" evidence="10">
    <location>
        <begin position="87"/>
        <end position="112"/>
    </location>
</feature>
<dbReference type="PANTHER" id="PTHR47234">
    <property type="match status" value="1"/>
</dbReference>
<dbReference type="Gene3D" id="2.170.130.10">
    <property type="entry name" value="TonB-dependent receptor, plug domain"/>
    <property type="match status" value="1"/>
</dbReference>
<keyword evidence="7 8" id="KW-0998">Cell outer membrane</keyword>
<evidence type="ECO:0000256" key="2">
    <source>
        <dbReference type="ARBA" id="ARBA00022448"/>
    </source>
</evidence>
<evidence type="ECO:0000256" key="1">
    <source>
        <dbReference type="ARBA" id="ARBA00004571"/>
    </source>
</evidence>
<gene>
    <name evidence="14" type="ORF">GGQ98_000495</name>
</gene>
<evidence type="ECO:0000313" key="14">
    <source>
        <dbReference type="EMBL" id="MBB4630890.1"/>
    </source>
</evidence>
<dbReference type="InterPro" id="IPR037066">
    <property type="entry name" value="Plug_dom_sf"/>
</dbReference>
<evidence type="ECO:0000256" key="3">
    <source>
        <dbReference type="ARBA" id="ARBA00022452"/>
    </source>
</evidence>
<keyword evidence="4 8" id="KW-0812">Transmembrane</keyword>
<evidence type="ECO:0000256" key="9">
    <source>
        <dbReference type="RuleBase" id="RU003357"/>
    </source>
</evidence>
<evidence type="ECO:0000256" key="11">
    <source>
        <dbReference type="SAM" id="SignalP"/>
    </source>
</evidence>
<feature type="chain" id="PRO_5030876398" evidence="11">
    <location>
        <begin position="28"/>
        <end position="929"/>
    </location>
</feature>
<reference evidence="14 15" key="1">
    <citation type="submission" date="2020-08" db="EMBL/GenBank/DDBJ databases">
        <title>Genomic Encyclopedia of Type Strains, Phase IV (KMG-IV): sequencing the most valuable type-strain genomes for metagenomic binning, comparative biology and taxonomic classification.</title>
        <authorList>
            <person name="Goeker M."/>
        </authorList>
    </citation>
    <scope>NUCLEOTIDE SEQUENCE [LARGE SCALE GENOMIC DNA]</scope>
    <source>
        <strain evidence="14 15">DSM 17328</strain>
    </source>
</reference>
<dbReference type="InterPro" id="IPR039426">
    <property type="entry name" value="TonB-dep_rcpt-like"/>
</dbReference>
<evidence type="ECO:0000256" key="4">
    <source>
        <dbReference type="ARBA" id="ARBA00022692"/>
    </source>
</evidence>
<keyword evidence="5 9" id="KW-0798">TonB box</keyword>
<dbReference type="Pfam" id="PF07715">
    <property type="entry name" value="Plug"/>
    <property type="match status" value="1"/>
</dbReference>
<dbReference type="PANTHER" id="PTHR47234:SF3">
    <property type="entry name" value="SECRETIN_TONB SHORT N-TERMINAL DOMAIN-CONTAINING PROTEIN"/>
    <property type="match status" value="1"/>
</dbReference>
<protein>
    <submittedName>
        <fullName evidence="14">Outer membrane receptor protein involved in Fe transport</fullName>
    </submittedName>
</protein>
<comment type="subcellular location">
    <subcellularLocation>
        <location evidence="1 8">Cell outer membrane</location>
        <topology evidence="1 8">Multi-pass membrane protein</topology>
    </subcellularLocation>
</comment>
<feature type="domain" description="TonB-dependent receptor plug" evidence="13">
    <location>
        <begin position="60"/>
        <end position="166"/>
    </location>
</feature>
<evidence type="ECO:0000256" key="7">
    <source>
        <dbReference type="ARBA" id="ARBA00023237"/>
    </source>
</evidence>
<evidence type="ECO:0000256" key="5">
    <source>
        <dbReference type="ARBA" id="ARBA00023077"/>
    </source>
</evidence>
<organism evidence="14 15">
    <name type="scientific">Sphingosinicella soli</name>
    <dbReference type="NCBI Taxonomy" id="333708"/>
    <lineage>
        <taxon>Bacteria</taxon>
        <taxon>Pseudomonadati</taxon>
        <taxon>Pseudomonadota</taxon>
        <taxon>Alphaproteobacteria</taxon>
        <taxon>Sphingomonadales</taxon>
        <taxon>Sphingosinicellaceae</taxon>
        <taxon>Sphingosinicella</taxon>
    </lineage>
</organism>
<feature type="compositionally biased region" description="Polar residues" evidence="10">
    <location>
        <begin position="87"/>
        <end position="108"/>
    </location>
</feature>
<keyword evidence="14" id="KW-0675">Receptor</keyword>
<dbReference type="Proteomes" id="UP000566324">
    <property type="component" value="Unassembled WGS sequence"/>
</dbReference>
<feature type="domain" description="TonB-dependent receptor-like beta-barrel" evidence="12">
    <location>
        <begin position="390"/>
        <end position="899"/>
    </location>
</feature>
<dbReference type="EMBL" id="JACHNZ010000003">
    <property type="protein sequence ID" value="MBB4630890.1"/>
    <property type="molecule type" value="Genomic_DNA"/>
</dbReference>
<evidence type="ECO:0000259" key="12">
    <source>
        <dbReference type="Pfam" id="PF00593"/>
    </source>
</evidence>
<name>A0A7W7F504_9SPHN</name>
<dbReference type="InterPro" id="IPR012910">
    <property type="entry name" value="Plug_dom"/>
</dbReference>
<proteinExistence type="inferred from homology"/>
<keyword evidence="6 8" id="KW-0472">Membrane</keyword>
<dbReference type="Pfam" id="PF00593">
    <property type="entry name" value="TonB_dep_Rec_b-barrel"/>
    <property type="match status" value="1"/>
</dbReference>
<evidence type="ECO:0000256" key="8">
    <source>
        <dbReference type="PROSITE-ProRule" id="PRU01360"/>
    </source>
</evidence>
<dbReference type="PROSITE" id="PS52016">
    <property type="entry name" value="TONB_DEPENDENT_REC_3"/>
    <property type="match status" value="1"/>
</dbReference>
<dbReference type="Gene3D" id="2.40.170.20">
    <property type="entry name" value="TonB-dependent receptor, beta-barrel domain"/>
    <property type="match status" value="1"/>
</dbReference>
<keyword evidence="11" id="KW-0732">Signal</keyword>
<keyword evidence="3 8" id="KW-1134">Transmembrane beta strand</keyword>
<evidence type="ECO:0000313" key="15">
    <source>
        <dbReference type="Proteomes" id="UP000566324"/>
    </source>
</evidence>
<dbReference type="RefSeq" id="WP_184064594.1">
    <property type="nucleotide sequence ID" value="NZ_JACHNZ010000003.1"/>
</dbReference>
<keyword evidence="2 8" id="KW-0813">Transport</keyword>
<comment type="caution">
    <text evidence="14">The sequence shown here is derived from an EMBL/GenBank/DDBJ whole genome shotgun (WGS) entry which is preliminary data.</text>
</comment>
<evidence type="ECO:0000256" key="6">
    <source>
        <dbReference type="ARBA" id="ARBA00023136"/>
    </source>
</evidence>
<evidence type="ECO:0000259" key="13">
    <source>
        <dbReference type="Pfam" id="PF07715"/>
    </source>
</evidence>
<sequence length="929" mass="98901">MRSTQKTIHNAALGISFTALVAGLAFAAPAYAQSEATQQAAPEIDEIIVTGSRLARVGFDQPTPTTVLGTDEIRQGQRSNLQQVLNDSPQFRPTTTPQVSVGNTSSGNAPVDLRGLGANRTLTLVNGRRFVGQNNLNYVPLGLIKNVDIVTGGASAAYGSDAVAGVVNLILKDSIEGITIGGQTGISSRGDGRRYGADLTMGTSFADGRGQLLFSGEYVKDASIRDRNSRRNLGSAGIVRLNPTDPTDPRQVLLRDVNFGNQASEGLIKSGIFAGQIFNNDGTLRTYRAGTSLAADPSVAFPAQVVGGADAVGLYDALAVTTPLERISTFARASYDMDGIRLWADATYGRSRADYNFIPDIGASANLVMQANNPFLSPEIRGALADAGETSFTYGRFFDGPLMLRYDGTRQQIEGAIGLDADLGSNWLLRAHYSHGEIEWRQRVSNARIVSRFNNAINAVESGGQIVCGINADLDPSNDDAACRPLNLFGYNGPSAEALAYTHGTQRNNTTSKMDAASVEILGDLFSLWAGPVSVAFGAEARWEEQVSKSGALDLAGAYGPLNLYGTPVSGGFNVKEAFGEVALPLLDVDGTVKIDLNGAARYSDYSRSGGIWAWKAGATVGLFDTLLLRGTRSRDIRAPTIAELFTVRSIGVGPLVDQDTEGRAAANPGYNPTPQQVTTFAGGNPDLMPEISKTTTIGATFTPQFMPRFNLSVDYYDITISGAITTLNASSLTLACRLGNTAACDRITRDGTGTVIEVQSNSQNIARFETSGFDIEASYLADLSEVSSGLGSLRIRALATHVRKFVFDTGISRIDTAGDLGSSTANSIPKWRGVLSFTYETEYLGLDARIRYVGSGKFNHQLDGILVNNDISARTYLDLGAQFKVSDRFTLSASVNNVFDRAPPISPTGPVYHDAVGTYFTMGARAKF</sequence>
<dbReference type="GO" id="GO:0009279">
    <property type="term" value="C:cell outer membrane"/>
    <property type="evidence" value="ECO:0007669"/>
    <property type="project" value="UniProtKB-SubCell"/>
</dbReference>
<dbReference type="SUPFAM" id="SSF56935">
    <property type="entry name" value="Porins"/>
    <property type="match status" value="1"/>
</dbReference>
<accession>A0A7W7F504</accession>
<feature type="signal peptide" evidence="11">
    <location>
        <begin position="1"/>
        <end position="27"/>
    </location>
</feature>
<dbReference type="AlphaFoldDB" id="A0A7W7F504"/>
<dbReference type="InterPro" id="IPR000531">
    <property type="entry name" value="Beta-barrel_TonB"/>
</dbReference>
<keyword evidence="15" id="KW-1185">Reference proteome</keyword>